<organism evidence="4 5">
    <name type="scientific">Dechloromonas hankyongensis</name>
    <dbReference type="NCBI Taxonomy" id="2908002"/>
    <lineage>
        <taxon>Bacteria</taxon>
        <taxon>Pseudomonadati</taxon>
        <taxon>Pseudomonadota</taxon>
        <taxon>Betaproteobacteria</taxon>
        <taxon>Rhodocyclales</taxon>
        <taxon>Azonexaceae</taxon>
        <taxon>Dechloromonas</taxon>
    </lineage>
</organism>
<evidence type="ECO:0000259" key="3">
    <source>
        <dbReference type="PROSITE" id="PS50887"/>
    </source>
</evidence>
<dbReference type="InterPro" id="IPR052155">
    <property type="entry name" value="Biofilm_reg_signaling"/>
</dbReference>
<evidence type="ECO:0000259" key="1">
    <source>
        <dbReference type="PROSITE" id="PS50112"/>
    </source>
</evidence>
<dbReference type="PROSITE" id="PS50883">
    <property type="entry name" value="EAL"/>
    <property type="match status" value="1"/>
</dbReference>
<dbReference type="EMBL" id="JAKLTN010000001">
    <property type="protein sequence ID" value="MCG2575402.1"/>
    <property type="molecule type" value="Genomic_DNA"/>
</dbReference>
<feature type="domain" description="PAS" evidence="1">
    <location>
        <begin position="21"/>
        <end position="67"/>
    </location>
</feature>
<evidence type="ECO:0000313" key="4">
    <source>
        <dbReference type="EMBL" id="MCG2575402.1"/>
    </source>
</evidence>
<dbReference type="InterPro" id="IPR035919">
    <property type="entry name" value="EAL_sf"/>
</dbReference>
<evidence type="ECO:0000259" key="2">
    <source>
        <dbReference type="PROSITE" id="PS50883"/>
    </source>
</evidence>
<feature type="domain" description="GGDEF" evidence="3">
    <location>
        <begin position="178"/>
        <end position="311"/>
    </location>
</feature>
<dbReference type="Gene3D" id="3.30.70.270">
    <property type="match status" value="1"/>
</dbReference>
<dbReference type="InterPro" id="IPR043128">
    <property type="entry name" value="Rev_trsase/Diguanyl_cyclase"/>
</dbReference>
<reference evidence="4" key="1">
    <citation type="submission" date="2022-01" db="EMBL/GenBank/DDBJ databases">
        <authorList>
            <person name="Jo J.-H."/>
            <person name="Im W.-T."/>
        </authorList>
    </citation>
    <scope>NUCLEOTIDE SEQUENCE</scope>
    <source>
        <strain evidence="4">XY25</strain>
    </source>
</reference>
<comment type="caution">
    <text evidence="4">The sequence shown here is derived from an EMBL/GenBank/DDBJ whole genome shotgun (WGS) entry which is preliminary data.</text>
</comment>
<proteinExistence type="predicted"/>
<dbReference type="SMART" id="SM00267">
    <property type="entry name" value="GGDEF"/>
    <property type="match status" value="1"/>
</dbReference>
<dbReference type="PANTHER" id="PTHR44757:SF2">
    <property type="entry name" value="BIOFILM ARCHITECTURE MAINTENANCE PROTEIN MBAA"/>
    <property type="match status" value="1"/>
</dbReference>
<evidence type="ECO:0000313" key="5">
    <source>
        <dbReference type="Proteomes" id="UP001165384"/>
    </source>
</evidence>
<dbReference type="InterPro" id="IPR029787">
    <property type="entry name" value="Nucleotide_cyclase"/>
</dbReference>
<dbReference type="SUPFAM" id="SSF55073">
    <property type="entry name" value="Nucleotide cyclase"/>
    <property type="match status" value="1"/>
</dbReference>
<dbReference type="SMART" id="SM00052">
    <property type="entry name" value="EAL"/>
    <property type="match status" value="1"/>
</dbReference>
<dbReference type="SUPFAM" id="SSF55785">
    <property type="entry name" value="PYP-like sensor domain (PAS domain)"/>
    <property type="match status" value="1"/>
</dbReference>
<dbReference type="Proteomes" id="UP001165384">
    <property type="component" value="Unassembled WGS sequence"/>
</dbReference>
<dbReference type="RefSeq" id="WP_275706289.1">
    <property type="nucleotide sequence ID" value="NZ_JAKLTN010000001.1"/>
</dbReference>
<dbReference type="InterPro" id="IPR000014">
    <property type="entry name" value="PAS"/>
</dbReference>
<name>A0ABS9JWX4_9RHOO</name>
<dbReference type="CDD" id="cd01948">
    <property type="entry name" value="EAL"/>
    <property type="match status" value="1"/>
</dbReference>
<dbReference type="Gene3D" id="3.30.450.20">
    <property type="entry name" value="PAS domain"/>
    <property type="match status" value="1"/>
</dbReference>
<dbReference type="CDD" id="cd00130">
    <property type="entry name" value="PAS"/>
    <property type="match status" value="1"/>
</dbReference>
<dbReference type="InterPro" id="IPR000160">
    <property type="entry name" value="GGDEF_dom"/>
</dbReference>
<dbReference type="InterPro" id="IPR035965">
    <property type="entry name" value="PAS-like_dom_sf"/>
</dbReference>
<dbReference type="Gene3D" id="3.20.20.450">
    <property type="entry name" value="EAL domain"/>
    <property type="match status" value="1"/>
</dbReference>
<accession>A0ABS9JWX4</accession>
<dbReference type="SUPFAM" id="SSF141868">
    <property type="entry name" value="EAL domain-like"/>
    <property type="match status" value="1"/>
</dbReference>
<dbReference type="PANTHER" id="PTHR44757">
    <property type="entry name" value="DIGUANYLATE CYCLASE DGCP"/>
    <property type="match status" value="1"/>
</dbReference>
<dbReference type="PROSITE" id="PS50112">
    <property type="entry name" value="PAS"/>
    <property type="match status" value="1"/>
</dbReference>
<dbReference type="PROSITE" id="PS50887">
    <property type="entry name" value="GGDEF"/>
    <property type="match status" value="1"/>
</dbReference>
<keyword evidence="5" id="KW-1185">Reference proteome</keyword>
<dbReference type="SMART" id="SM00091">
    <property type="entry name" value="PAS"/>
    <property type="match status" value="1"/>
</dbReference>
<dbReference type="Pfam" id="PF00990">
    <property type="entry name" value="GGDEF"/>
    <property type="match status" value="1"/>
</dbReference>
<protein>
    <submittedName>
        <fullName evidence="4">EAL domain-containing protein</fullName>
    </submittedName>
</protein>
<dbReference type="Pfam" id="PF00563">
    <property type="entry name" value="EAL"/>
    <property type="match status" value="1"/>
</dbReference>
<feature type="domain" description="EAL" evidence="2">
    <location>
        <begin position="320"/>
        <end position="579"/>
    </location>
</feature>
<dbReference type="CDD" id="cd01949">
    <property type="entry name" value="GGDEF"/>
    <property type="match status" value="1"/>
</dbReference>
<dbReference type="InterPro" id="IPR001633">
    <property type="entry name" value="EAL_dom"/>
</dbReference>
<dbReference type="Pfam" id="PF13426">
    <property type="entry name" value="PAS_9"/>
    <property type="match status" value="1"/>
</dbReference>
<sequence length="583" mass="64085">MTDPRTPPSTAESARPAGAVSLAALRCAYEQSHEAILVADADRRTIAVNEAFCRLTGLVEAELVGKTPDFLPSVQVLPQLQAAITAALQTGGFWQGEIHGERRDGTRFTRWLKLAAIRGDDGEVRNYVANLSELGSDKEVADRLAYLAYHDPLTNLPNRLAFEAQLAQTLRLCERGNYQLALMVIDLDNFKNINDSLGHHVGDELLQQVALRLRECVRASDLVARIGGDEFVVVLPEIETPLTAARVAGKVQLNLADSYRVTEHVLYATPSIGISLFPIDGQDASTLLRNADTAMYHAKNAGRNNHQFYTARMNEAAGERLQMENELRQAVSGITPGHCEFSLHFQPQIQTATGKVIGLEALLRWDNPTFGRVSPMRFIAIAEETGLILPLGDWVIWETCRLTRSLKDQGLGDVRVAINISAQQLRHDNLLLLIRGALACYDLSPQDIELEVTESTAMQNPEVTLSILDQLAAMGIMLAIDDFGTGYSSLAYLKHLPINRLKLDRSFVTDIETDANDAAICTATIALGHSLGLELVAEGVETEEQRDFLARLGCDVLQGYLYSKPMPFADVVAYLQAQRIATE</sequence>
<dbReference type="NCBIfam" id="TIGR00229">
    <property type="entry name" value="sensory_box"/>
    <property type="match status" value="1"/>
</dbReference>
<dbReference type="NCBIfam" id="TIGR00254">
    <property type="entry name" value="GGDEF"/>
    <property type="match status" value="1"/>
</dbReference>
<gene>
    <name evidence="4" type="ORF">LZ012_00165</name>
</gene>